<evidence type="ECO:0000256" key="2">
    <source>
        <dbReference type="ARBA" id="ARBA00032749"/>
    </source>
</evidence>
<dbReference type="Pfam" id="PF00206">
    <property type="entry name" value="Lyase_1"/>
    <property type="match status" value="1"/>
</dbReference>
<sequence length="367" mass="41101">MLHKVQISLNLEQESPLQKYLLSHQIRWEKEHLVEWLTVDMAHVVMLHAKGIVSKNDAAKNLKTLVALRQDGTDVVNHKGLLLIGIIEEIMANRIGASAAGILRIGRSQLDHIPTVARLSARHKFLEVMANMIDVEEALLSFAKKYQDVLVPYHTHGQYSQPGTVGHFMLAHLFRIGQDFKLCQHMFAELNKCPLGSTGRCGTPWGIDRFMTAELLGFDEPIRHSILGREPDWAMNTAAALARVTTSLGQLATDIHFWLSSDIRYADINRSHCSGSSIFAHKKNPQTTDKIRIYAGEAAHWYGIALSTCRGMGTGDHFIRQIPELETWIDKTNQATLSAIGQERKVRPYASGGLRYRGEIGHSSRAE</sequence>
<evidence type="ECO:0000313" key="4">
    <source>
        <dbReference type="EMBL" id="MBW0471751.1"/>
    </source>
</evidence>
<comment type="caution">
    <text evidence="4">The sequence shown here is derived from an EMBL/GenBank/DDBJ whole genome shotgun (WGS) entry which is preliminary data.</text>
</comment>
<dbReference type="InterPro" id="IPR008948">
    <property type="entry name" value="L-Aspartase-like"/>
</dbReference>
<organism evidence="4 5">
    <name type="scientific">Austropuccinia psidii MF-1</name>
    <dbReference type="NCBI Taxonomy" id="1389203"/>
    <lineage>
        <taxon>Eukaryota</taxon>
        <taxon>Fungi</taxon>
        <taxon>Dikarya</taxon>
        <taxon>Basidiomycota</taxon>
        <taxon>Pucciniomycotina</taxon>
        <taxon>Pucciniomycetes</taxon>
        <taxon>Pucciniales</taxon>
        <taxon>Sphaerophragmiaceae</taxon>
        <taxon>Austropuccinia</taxon>
    </lineage>
</organism>
<feature type="domain" description="Fumarate lyase N-terminal" evidence="3">
    <location>
        <begin position="83"/>
        <end position="296"/>
    </location>
</feature>
<accession>A0A9Q3BSV3</accession>
<dbReference type="GO" id="GO:0004056">
    <property type="term" value="F:argininosuccinate lyase activity"/>
    <property type="evidence" value="ECO:0007669"/>
    <property type="project" value="InterPro"/>
</dbReference>
<evidence type="ECO:0000313" key="5">
    <source>
        <dbReference type="Proteomes" id="UP000765509"/>
    </source>
</evidence>
<dbReference type="SUPFAM" id="SSF48557">
    <property type="entry name" value="L-aspartase-like"/>
    <property type="match status" value="1"/>
</dbReference>
<dbReference type="InterPro" id="IPR024083">
    <property type="entry name" value="Fumarase/histidase_N"/>
</dbReference>
<dbReference type="GO" id="GO:0005829">
    <property type="term" value="C:cytosol"/>
    <property type="evidence" value="ECO:0007669"/>
    <property type="project" value="TreeGrafter"/>
</dbReference>
<dbReference type="OrthoDB" id="2561043at2759"/>
<dbReference type="PANTHER" id="PTHR43814">
    <property type="entry name" value="ARGININOSUCCINATE LYASE"/>
    <property type="match status" value="1"/>
</dbReference>
<dbReference type="InterPro" id="IPR022761">
    <property type="entry name" value="Fumarate_lyase_N"/>
</dbReference>
<comment type="similarity">
    <text evidence="1">Belongs to the lyase 1 family. Argininosuccinate lyase subfamily.</text>
</comment>
<reference evidence="4" key="1">
    <citation type="submission" date="2021-03" db="EMBL/GenBank/DDBJ databases">
        <title>Draft genome sequence of rust myrtle Austropuccinia psidii MF-1, a brazilian biotype.</title>
        <authorList>
            <person name="Quecine M.C."/>
            <person name="Pachon D.M.R."/>
            <person name="Bonatelli M.L."/>
            <person name="Correr F.H."/>
            <person name="Franceschini L.M."/>
            <person name="Leite T.F."/>
            <person name="Margarido G.R.A."/>
            <person name="Almeida C.A."/>
            <person name="Ferrarezi J.A."/>
            <person name="Labate C.A."/>
        </authorList>
    </citation>
    <scope>NUCLEOTIDE SEQUENCE</scope>
    <source>
        <strain evidence="4">MF-1</strain>
    </source>
</reference>
<dbReference type="InterPro" id="IPR000362">
    <property type="entry name" value="Fumarate_lyase_fam"/>
</dbReference>
<proteinExistence type="inferred from homology"/>
<dbReference type="AlphaFoldDB" id="A0A9Q3BSV3"/>
<dbReference type="InterPro" id="IPR009049">
    <property type="entry name" value="Argininosuccinate_lyase"/>
</dbReference>
<dbReference type="Gene3D" id="1.10.275.10">
    <property type="entry name" value="Fumarase/aspartase (N-terminal domain)"/>
    <property type="match status" value="1"/>
</dbReference>
<dbReference type="EMBL" id="AVOT02002850">
    <property type="protein sequence ID" value="MBW0471751.1"/>
    <property type="molecule type" value="Genomic_DNA"/>
</dbReference>
<protein>
    <recommendedName>
        <fullName evidence="2">Arginosuccinase</fullName>
    </recommendedName>
</protein>
<dbReference type="Proteomes" id="UP000765509">
    <property type="component" value="Unassembled WGS sequence"/>
</dbReference>
<dbReference type="GO" id="GO:0042450">
    <property type="term" value="P:L-arginine biosynthetic process via ornithine"/>
    <property type="evidence" value="ECO:0007669"/>
    <property type="project" value="InterPro"/>
</dbReference>
<dbReference type="Gene3D" id="1.20.200.10">
    <property type="entry name" value="Fumarase/aspartase (Central domain)"/>
    <property type="match status" value="1"/>
</dbReference>
<name>A0A9Q3BSV3_9BASI</name>
<keyword evidence="5" id="KW-1185">Reference proteome</keyword>
<dbReference type="PRINTS" id="PR00145">
    <property type="entry name" value="ARGSUCLYASE"/>
</dbReference>
<evidence type="ECO:0000259" key="3">
    <source>
        <dbReference type="Pfam" id="PF00206"/>
    </source>
</evidence>
<dbReference type="PANTHER" id="PTHR43814:SF1">
    <property type="entry name" value="ARGININOSUCCINATE LYASE"/>
    <property type="match status" value="1"/>
</dbReference>
<dbReference type="PRINTS" id="PR00149">
    <property type="entry name" value="FUMRATELYASE"/>
</dbReference>
<gene>
    <name evidence="4" type="ORF">O181_011466</name>
</gene>
<evidence type="ECO:0000256" key="1">
    <source>
        <dbReference type="ARBA" id="ARBA00010755"/>
    </source>
</evidence>